<keyword evidence="1" id="KW-0479">Metal-binding</keyword>
<protein>
    <recommendedName>
        <fullName evidence="5">MYND-type domain-containing protein</fullName>
    </recommendedName>
</protein>
<accession>A0AAW1PRV2</accession>
<dbReference type="GO" id="GO:0008270">
    <property type="term" value="F:zinc ion binding"/>
    <property type="evidence" value="ECO:0007669"/>
    <property type="project" value="UniProtKB-KW"/>
</dbReference>
<keyword evidence="7" id="KW-1185">Reference proteome</keyword>
<evidence type="ECO:0000313" key="7">
    <source>
        <dbReference type="Proteomes" id="UP001465755"/>
    </source>
</evidence>
<dbReference type="EMBL" id="JALJOQ010000007">
    <property type="protein sequence ID" value="KAK9812349.1"/>
    <property type="molecule type" value="Genomic_DNA"/>
</dbReference>
<name>A0AAW1PRV2_9CHLO</name>
<dbReference type="SUPFAM" id="SSF144232">
    <property type="entry name" value="HIT/MYND zinc finger-like"/>
    <property type="match status" value="1"/>
</dbReference>
<evidence type="ECO:0000256" key="4">
    <source>
        <dbReference type="PROSITE-ProRule" id="PRU00134"/>
    </source>
</evidence>
<gene>
    <name evidence="6" type="ORF">WJX73_004412</name>
</gene>
<feature type="domain" description="MYND-type" evidence="5">
    <location>
        <begin position="216"/>
        <end position="252"/>
    </location>
</feature>
<dbReference type="PROSITE" id="PS50865">
    <property type="entry name" value="ZF_MYND_2"/>
    <property type="match status" value="1"/>
</dbReference>
<comment type="caution">
    <text evidence="6">The sequence shown here is derived from an EMBL/GenBank/DDBJ whole genome shotgun (WGS) entry which is preliminary data.</text>
</comment>
<dbReference type="InterPro" id="IPR002893">
    <property type="entry name" value="Znf_MYND"/>
</dbReference>
<evidence type="ECO:0000313" key="6">
    <source>
        <dbReference type="EMBL" id="KAK9812349.1"/>
    </source>
</evidence>
<proteinExistence type="predicted"/>
<dbReference type="Gene3D" id="6.10.140.2220">
    <property type="match status" value="1"/>
</dbReference>
<sequence>MFASVLHRIQGLLSGQCVATLDPSLLPRCVTASEARDAFMDKLTAGEIGAAELPMGRDDAFLSYRYCCGRFISQHHKRGCTSMFLSSGSRARESILVVLQGCQRRFGHDMPLLEVQFLCLTSWESLPQECKVAVGRVLRINPGDKLETLRYRASVLEIMLFKEVLVSNASNLVPEYKQHCKREWGIEDGPWDVSFIMPADILPSAQMTNKPEGCALRGCTRPASSKCSRCQGARYCSRECQQVDWPIHRVQCDPAKAPAASNPPFGKSMLPAQRDSQGSSCSKDKASCVLVEIRNGFLDAGTLIDEKDKVLHLSPAMLEHAAKLHRAQHHPKRFFPPNLYGSKRFYVRVLDVDLTSKRGHLLMYDQRQSFRIFISPGQAAFHPLAELLQQCSNRRQEGQEPSMRSAFLWCKRVSESTLRVYLKIATVPKLFKQ</sequence>
<evidence type="ECO:0000256" key="3">
    <source>
        <dbReference type="ARBA" id="ARBA00022833"/>
    </source>
</evidence>
<evidence type="ECO:0000259" key="5">
    <source>
        <dbReference type="PROSITE" id="PS50865"/>
    </source>
</evidence>
<keyword evidence="3" id="KW-0862">Zinc</keyword>
<evidence type="ECO:0000256" key="1">
    <source>
        <dbReference type="ARBA" id="ARBA00022723"/>
    </source>
</evidence>
<dbReference type="AlphaFoldDB" id="A0AAW1PRV2"/>
<keyword evidence="2 4" id="KW-0863">Zinc-finger</keyword>
<evidence type="ECO:0000256" key="2">
    <source>
        <dbReference type="ARBA" id="ARBA00022771"/>
    </source>
</evidence>
<dbReference type="Pfam" id="PF01753">
    <property type="entry name" value="zf-MYND"/>
    <property type="match status" value="1"/>
</dbReference>
<organism evidence="6 7">
    <name type="scientific">Symbiochloris irregularis</name>
    <dbReference type="NCBI Taxonomy" id="706552"/>
    <lineage>
        <taxon>Eukaryota</taxon>
        <taxon>Viridiplantae</taxon>
        <taxon>Chlorophyta</taxon>
        <taxon>core chlorophytes</taxon>
        <taxon>Trebouxiophyceae</taxon>
        <taxon>Trebouxiales</taxon>
        <taxon>Trebouxiaceae</taxon>
        <taxon>Symbiochloris</taxon>
    </lineage>
</organism>
<reference evidence="6 7" key="1">
    <citation type="journal article" date="2024" name="Nat. Commun.">
        <title>Phylogenomics reveals the evolutionary origins of lichenization in chlorophyte algae.</title>
        <authorList>
            <person name="Puginier C."/>
            <person name="Libourel C."/>
            <person name="Otte J."/>
            <person name="Skaloud P."/>
            <person name="Haon M."/>
            <person name="Grisel S."/>
            <person name="Petersen M."/>
            <person name="Berrin J.G."/>
            <person name="Delaux P.M."/>
            <person name="Dal Grande F."/>
            <person name="Keller J."/>
        </authorList>
    </citation>
    <scope>NUCLEOTIDE SEQUENCE [LARGE SCALE GENOMIC DNA]</scope>
    <source>
        <strain evidence="6 7">SAG 2036</strain>
    </source>
</reference>
<dbReference type="Proteomes" id="UP001465755">
    <property type="component" value="Unassembled WGS sequence"/>
</dbReference>